<evidence type="ECO:0000313" key="1">
    <source>
        <dbReference type="EMBL" id="EOA85972.1"/>
    </source>
</evidence>
<reference evidence="1 2" key="2">
    <citation type="journal article" date="2013" name="PLoS Genet.">
        <title>Comparative genome structure, secondary metabolite, and effector coding capacity across Cochliobolus pathogens.</title>
        <authorList>
            <person name="Condon B.J."/>
            <person name="Leng Y."/>
            <person name="Wu D."/>
            <person name="Bushley K.E."/>
            <person name="Ohm R.A."/>
            <person name="Otillar R."/>
            <person name="Martin J."/>
            <person name="Schackwitz W."/>
            <person name="Grimwood J."/>
            <person name="MohdZainudin N."/>
            <person name="Xue C."/>
            <person name="Wang R."/>
            <person name="Manning V.A."/>
            <person name="Dhillon B."/>
            <person name="Tu Z.J."/>
            <person name="Steffenson B.J."/>
            <person name="Salamov A."/>
            <person name="Sun H."/>
            <person name="Lowry S."/>
            <person name="LaButti K."/>
            <person name="Han J."/>
            <person name="Copeland A."/>
            <person name="Lindquist E."/>
            <person name="Barry K."/>
            <person name="Schmutz J."/>
            <person name="Baker S.E."/>
            <person name="Ciuffetti L.M."/>
            <person name="Grigoriev I.V."/>
            <person name="Zhong S."/>
            <person name="Turgeon B.G."/>
        </authorList>
    </citation>
    <scope>NUCLEOTIDE SEQUENCE [LARGE SCALE GENOMIC DNA]</scope>
    <source>
        <strain evidence="2">28A</strain>
    </source>
</reference>
<dbReference type="AlphaFoldDB" id="R0KCN6"/>
<name>R0KCN6_EXST2</name>
<accession>R0KCN6</accession>
<dbReference type="EMBL" id="KB908626">
    <property type="protein sequence ID" value="EOA85972.1"/>
    <property type="molecule type" value="Genomic_DNA"/>
</dbReference>
<dbReference type="HOGENOM" id="CLU_173505_0_0_1"/>
<keyword evidence="2" id="KW-1185">Reference proteome</keyword>
<reference evidence="1 2" key="1">
    <citation type="journal article" date="2012" name="PLoS Pathog.">
        <title>Diverse lifestyles and strategies of plant pathogenesis encoded in the genomes of eighteen Dothideomycetes fungi.</title>
        <authorList>
            <person name="Ohm R.A."/>
            <person name="Feau N."/>
            <person name="Henrissat B."/>
            <person name="Schoch C.L."/>
            <person name="Horwitz B.A."/>
            <person name="Barry K.W."/>
            <person name="Condon B.J."/>
            <person name="Copeland A.C."/>
            <person name="Dhillon B."/>
            <person name="Glaser F."/>
            <person name="Hesse C.N."/>
            <person name="Kosti I."/>
            <person name="LaButti K."/>
            <person name="Lindquist E.A."/>
            <person name="Lucas S."/>
            <person name="Salamov A.A."/>
            <person name="Bradshaw R.E."/>
            <person name="Ciuffetti L."/>
            <person name="Hamelin R.C."/>
            <person name="Kema G.H.J."/>
            <person name="Lawrence C."/>
            <person name="Scott J.A."/>
            <person name="Spatafora J.W."/>
            <person name="Turgeon B.G."/>
            <person name="de Wit P.J.G.M."/>
            <person name="Zhong S."/>
            <person name="Goodwin S.B."/>
            <person name="Grigoriev I.V."/>
        </authorList>
    </citation>
    <scope>NUCLEOTIDE SEQUENCE [LARGE SCALE GENOMIC DNA]</scope>
    <source>
        <strain evidence="2">28A</strain>
    </source>
</reference>
<dbReference type="RefSeq" id="XP_008026421.1">
    <property type="nucleotide sequence ID" value="XM_008028230.1"/>
</dbReference>
<evidence type="ECO:0000313" key="2">
    <source>
        <dbReference type="Proteomes" id="UP000016935"/>
    </source>
</evidence>
<organism evidence="1 2">
    <name type="scientific">Exserohilum turcicum (strain 28A)</name>
    <name type="common">Northern leaf blight fungus</name>
    <name type="synonym">Setosphaeria turcica</name>
    <dbReference type="NCBI Taxonomy" id="671987"/>
    <lineage>
        <taxon>Eukaryota</taxon>
        <taxon>Fungi</taxon>
        <taxon>Dikarya</taxon>
        <taxon>Ascomycota</taxon>
        <taxon>Pezizomycotina</taxon>
        <taxon>Dothideomycetes</taxon>
        <taxon>Pleosporomycetidae</taxon>
        <taxon>Pleosporales</taxon>
        <taxon>Pleosporineae</taxon>
        <taxon>Pleosporaceae</taxon>
        <taxon>Exserohilum</taxon>
    </lineage>
</organism>
<sequence length="110" mass="12327">MLWVAQPCIILGQVHRSIEDDLGRLADRGSAYRAHMTHEGFGGMQMTQKTTRSLIEQRGKSLKMEYGCGEDVHSFSTWKRSRMEDDFDVALGHAGIVSVETTAHSEFSLP</sequence>
<dbReference type="Proteomes" id="UP000016935">
    <property type="component" value="Unassembled WGS sequence"/>
</dbReference>
<gene>
    <name evidence="1" type="ORF">SETTUDRAFT_39987</name>
</gene>
<dbReference type="GeneID" id="19404561"/>
<proteinExistence type="predicted"/>
<protein>
    <submittedName>
        <fullName evidence="1">Uncharacterized protein</fullName>
    </submittedName>
</protein>